<gene>
    <name evidence="3" type="ORF">BJ508DRAFT_335266</name>
</gene>
<feature type="compositionally biased region" description="Basic and acidic residues" evidence="1">
    <location>
        <begin position="1"/>
        <end position="26"/>
    </location>
</feature>
<accession>A0A3N4HD41</accession>
<dbReference type="PROSITE" id="PS50181">
    <property type="entry name" value="FBOX"/>
    <property type="match status" value="1"/>
</dbReference>
<dbReference type="InterPro" id="IPR036047">
    <property type="entry name" value="F-box-like_dom_sf"/>
</dbReference>
<evidence type="ECO:0000313" key="4">
    <source>
        <dbReference type="Proteomes" id="UP000275078"/>
    </source>
</evidence>
<evidence type="ECO:0000256" key="1">
    <source>
        <dbReference type="SAM" id="MobiDB-lite"/>
    </source>
</evidence>
<dbReference type="Pfam" id="PF00646">
    <property type="entry name" value="F-box"/>
    <property type="match status" value="2"/>
</dbReference>
<keyword evidence="4" id="KW-1185">Reference proteome</keyword>
<organism evidence="3 4">
    <name type="scientific">Ascobolus immersus RN42</name>
    <dbReference type="NCBI Taxonomy" id="1160509"/>
    <lineage>
        <taxon>Eukaryota</taxon>
        <taxon>Fungi</taxon>
        <taxon>Dikarya</taxon>
        <taxon>Ascomycota</taxon>
        <taxon>Pezizomycotina</taxon>
        <taxon>Pezizomycetes</taxon>
        <taxon>Pezizales</taxon>
        <taxon>Ascobolaceae</taxon>
        <taxon>Ascobolus</taxon>
    </lineage>
</organism>
<sequence length="312" mass="36280">MTVKAEFCREDSSRKNSEVRLPETKNSRSTPFLKADKQTFHQPASTAHKQHCRHKHPSPKPQIPAFTATTKMGRKSRSRKQLPFKFLMLPLELRLEIYEYCTVFSLLILTHTCRTFYTDINSRLAFVGASKGYNDYKAKFDYEHEYFERSPPHPLLPNDTVPLCIPMMCNIDKLDCNSLPRTRSEVDTFNCTYSTQVTSYIVRKGWCCCVGKGWWCCASCHRIKRQVEDYPEEYTVARARTTGEEQPIEEQPSYGNILRLPLDLRLTIYDHCTVFNLLILSHTCRTFYTDINNRQALVGRSKGYAFRHLTAC</sequence>
<feature type="region of interest" description="Disordered" evidence="1">
    <location>
        <begin position="1"/>
        <end position="65"/>
    </location>
</feature>
<dbReference type="InterPro" id="IPR001810">
    <property type="entry name" value="F-box_dom"/>
</dbReference>
<dbReference type="EMBL" id="ML119872">
    <property type="protein sequence ID" value="RPA72232.1"/>
    <property type="molecule type" value="Genomic_DNA"/>
</dbReference>
<evidence type="ECO:0000259" key="2">
    <source>
        <dbReference type="PROSITE" id="PS50181"/>
    </source>
</evidence>
<proteinExistence type="predicted"/>
<reference evidence="3 4" key="1">
    <citation type="journal article" date="2018" name="Nat. Ecol. Evol.">
        <title>Pezizomycetes genomes reveal the molecular basis of ectomycorrhizal truffle lifestyle.</title>
        <authorList>
            <person name="Murat C."/>
            <person name="Payen T."/>
            <person name="Noel B."/>
            <person name="Kuo A."/>
            <person name="Morin E."/>
            <person name="Chen J."/>
            <person name="Kohler A."/>
            <person name="Krizsan K."/>
            <person name="Balestrini R."/>
            <person name="Da Silva C."/>
            <person name="Montanini B."/>
            <person name="Hainaut M."/>
            <person name="Levati E."/>
            <person name="Barry K.W."/>
            <person name="Belfiori B."/>
            <person name="Cichocki N."/>
            <person name="Clum A."/>
            <person name="Dockter R.B."/>
            <person name="Fauchery L."/>
            <person name="Guy J."/>
            <person name="Iotti M."/>
            <person name="Le Tacon F."/>
            <person name="Lindquist E.A."/>
            <person name="Lipzen A."/>
            <person name="Malagnac F."/>
            <person name="Mello A."/>
            <person name="Molinier V."/>
            <person name="Miyauchi S."/>
            <person name="Poulain J."/>
            <person name="Riccioni C."/>
            <person name="Rubini A."/>
            <person name="Sitrit Y."/>
            <person name="Splivallo R."/>
            <person name="Traeger S."/>
            <person name="Wang M."/>
            <person name="Zifcakova L."/>
            <person name="Wipf D."/>
            <person name="Zambonelli A."/>
            <person name="Paolocci F."/>
            <person name="Nowrousian M."/>
            <person name="Ottonello S."/>
            <person name="Baldrian P."/>
            <person name="Spatafora J.W."/>
            <person name="Henrissat B."/>
            <person name="Nagy L.G."/>
            <person name="Aury J.M."/>
            <person name="Wincker P."/>
            <person name="Grigoriev I.V."/>
            <person name="Bonfante P."/>
            <person name="Martin F.M."/>
        </authorList>
    </citation>
    <scope>NUCLEOTIDE SEQUENCE [LARGE SCALE GENOMIC DNA]</scope>
    <source>
        <strain evidence="3 4">RN42</strain>
    </source>
</reference>
<feature type="compositionally biased region" description="Basic residues" evidence="1">
    <location>
        <begin position="48"/>
        <end position="58"/>
    </location>
</feature>
<evidence type="ECO:0000313" key="3">
    <source>
        <dbReference type="EMBL" id="RPA72232.1"/>
    </source>
</evidence>
<dbReference type="SUPFAM" id="SSF81383">
    <property type="entry name" value="F-box domain"/>
    <property type="match status" value="1"/>
</dbReference>
<dbReference type="AlphaFoldDB" id="A0A3N4HD41"/>
<feature type="domain" description="F-box" evidence="2">
    <location>
        <begin position="83"/>
        <end position="129"/>
    </location>
</feature>
<dbReference type="OrthoDB" id="435188at2759"/>
<name>A0A3N4HD41_ASCIM</name>
<protein>
    <recommendedName>
        <fullName evidence="2">F-box domain-containing protein</fullName>
    </recommendedName>
</protein>
<dbReference type="Proteomes" id="UP000275078">
    <property type="component" value="Unassembled WGS sequence"/>
</dbReference>